<dbReference type="AlphaFoldDB" id="A0A0F8XEF6"/>
<accession>A0A0F8XEF6</accession>
<protein>
    <recommendedName>
        <fullName evidence="1">Transposase IS200-like domain-containing protein</fullName>
    </recommendedName>
</protein>
<evidence type="ECO:0000259" key="1">
    <source>
        <dbReference type="SMART" id="SM01321"/>
    </source>
</evidence>
<feature type="domain" description="Transposase IS200-like" evidence="1">
    <location>
        <begin position="11"/>
        <end position="125"/>
    </location>
</feature>
<dbReference type="SMART" id="SM01321">
    <property type="entry name" value="Y1_Tnp"/>
    <property type="match status" value="1"/>
</dbReference>
<dbReference type="SUPFAM" id="SSF143422">
    <property type="entry name" value="Transposase IS200-like"/>
    <property type="match status" value="1"/>
</dbReference>
<name>A0A0F8XEF6_9ZZZZ</name>
<comment type="caution">
    <text evidence="2">The sequence shown here is derived from an EMBL/GenBank/DDBJ whole genome shotgun (WGS) entry which is preliminary data.</text>
</comment>
<proteinExistence type="predicted"/>
<organism evidence="2">
    <name type="scientific">marine sediment metagenome</name>
    <dbReference type="NCBI Taxonomy" id="412755"/>
    <lineage>
        <taxon>unclassified sequences</taxon>
        <taxon>metagenomes</taxon>
        <taxon>ecological metagenomes</taxon>
    </lineage>
</organism>
<dbReference type="PANTHER" id="PTHR34322:SF2">
    <property type="entry name" value="TRANSPOSASE IS200-LIKE DOMAIN-CONTAINING PROTEIN"/>
    <property type="match status" value="1"/>
</dbReference>
<dbReference type="Gene3D" id="3.30.70.1290">
    <property type="entry name" value="Transposase IS200-like"/>
    <property type="match status" value="1"/>
</dbReference>
<evidence type="ECO:0000313" key="2">
    <source>
        <dbReference type="EMBL" id="KKK67238.1"/>
    </source>
</evidence>
<dbReference type="PANTHER" id="PTHR34322">
    <property type="entry name" value="TRANSPOSASE, Y1_TNP DOMAIN-CONTAINING"/>
    <property type="match status" value="1"/>
</dbReference>
<dbReference type="GO" id="GO:0003677">
    <property type="term" value="F:DNA binding"/>
    <property type="evidence" value="ECO:0007669"/>
    <property type="project" value="InterPro"/>
</dbReference>
<dbReference type="GO" id="GO:0004803">
    <property type="term" value="F:transposase activity"/>
    <property type="evidence" value="ECO:0007669"/>
    <property type="project" value="InterPro"/>
</dbReference>
<dbReference type="GO" id="GO:0006313">
    <property type="term" value="P:DNA transposition"/>
    <property type="evidence" value="ECO:0007669"/>
    <property type="project" value="InterPro"/>
</dbReference>
<dbReference type="Pfam" id="PF01797">
    <property type="entry name" value="Y1_Tnp"/>
    <property type="match status" value="1"/>
</dbReference>
<feature type="non-terminal residue" evidence="2">
    <location>
        <position position="1"/>
    </location>
</feature>
<sequence>FNMARPLRIEFKGALYHILSRGNERRDIFLGDDDYQTFLDVLKEMSERFEVDIFAYVLMSNHYHLLIRTNQPNLSKSMQWVGTTYTRRFNLKHFRSGHLFQGRFKSFIIQKDNYLLTALRYVEGNPVRAGLVSSARNWLWSSHVERIGIEFHQIVDKIPIELPQKWGRYVDEPLTDKELEELHRSVNRQSPFGDTEWQGQVCRSFGLEHTIRPRGRPRKKR</sequence>
<dbReference type="InterPro" id="IPR002686">
    <property type="entry name" value="Transposase_17"/>
</dbReference>
<gene>
    <name evidence="2" type="ORF">LCGC14_2956080</name>
</gene>
<dbReference type="InterPro" id="IPR036515">
    <property type="entry name" value="Transposase_17_sf"/>
</dbReference>
<reference evidence="2" key="1">
    <citation type="journal article" date="2015" name="Nature">
        <title>Complex archaea that bridge the gap between prokaryotes and eukaryotes.</title>
        <authorList>
            <person name="Spang A."/>
            <person name="Saw J.H."/>
            <person name="Jorgensen S.L."/>
            <person name="Zaremba-Niedzwiedzka K."/>
            <person name="Martijn J."/>
            <person name="Lind A.E."/>
            <person name="van Eijk R."/>
            <person name="Schleper C."/>
            <person name="Guy L."/>
            <person name="Ettema T.J."/>
        </authorList>
    </citation>
    <scope>NUCLEOTIDE SEQUENCE</scope>
</reference>
<dbReference type="EMBL" id="LAZR01059710">
    <property type="protein sequence ID" value="KKK67238.1"/>
    <property type="molecule type" value="Genomic_DNA"/>
</dbReference>